<evidence type="ECO:0000256" key="1">
    <source>
        <dbReference type="SAM" id="SignalP"/>
    </source>
</evidence>
<organism evidence="2 3">
    <name type="scientific">Aldrovandia affinis</name>
    <dbReference type="NCBI Taxonomy" id="143900"/>
    <lineage>
        <taxon>Eukaryota</taxon>
        <taxon>Metazoa</taxon>
        <taxon>Chordata</taxon>
        <taxon>Craniata</taxon>
        <taxon>Vertebrata</taxon>
        <taxon>Euteleostomi</taxon>
        <taxon>Actinopterygii</taxon>
        <taxon>Neopterygii</taxon>
        <taxon>Teleostei</taxon>
        <taxon>Notacanthiformes</taxon>
        <taxon>Halosauridae</taxon>
        <taxon>Aldrovandia</taxon>
    </lineage>
</organism>
<feature type="signal peptide" evidence="1">
    <location>
        <begin position="1"/>
        <end position="20"/>
    </location>
</feature>
<dbReference type="Proteomes" id="UP001221898">
    <property type="component" value="Unassembled WGS sequence"/>
</dbReference>
<evidence type="ECO:0000313" key="2">
    <source>
        <dbReference type="EMBL" id="KAJ8371587.1"/>
    </source>
</evidence>
<dbReference type="EMBL" id="JAINUG010000443">
    <property type="protein sequence ID" value="KAJ8371587.1"/>
    <property type="molecule type" value="Genomic_DNA"/>
</dbReference>
<feature type="chain" id="PRO_5041966311" description="Secreted protein" evidence="1">
    <location>
        <begin position="21"/>
        <end position="80"/>
    </location>
</feature>
<name>A0AAD7R8K0_9TELE</name>
<dbReference type="AlphaFoldDB" id="A0AAD7R8K0"/>
<protein>
    <recommendedName>
        <fullName evidence="4">Secreted protein</fullName>
    </recommendedName>
</protein>
<sequence>MATWVVVIGWLISTVWLVSGLDLDSVMQNLTVHSSRWVRPVRSWDRALLVHIDLQLLAVLDLVNSAPLAHFLSSHPPQTV</sequence>
<keyword evidence="3" id="KW-1185">Reference proteome</keyword>
<evidence type="ECO:0008006" key="4">
    <source>
        <dbReference type="Google" id="ProtNLM"/>
    </source>
</evidence>
<gene>
    <name evidence="2" type="ORF">AAFF_G00306990</name>
</gene>
<proteinExistence type="predicted"/>
<keyword evidence="1" id="KW-0732">Signal</keyword>
<comment type="caution">
    <text evidence="2">The sequence shown here is derived from an EMBL/GenBank/DDBJ whole genome shotgun (WGS) entry which is preliminary data.</text>
</comment>
<evidence type="ECO:0000313" key="3">
    <source>
        <dbReference type="Proteomes" id="UP001221898"/>
    </source>
</evidence>
<accession>A0AAD7R8K0</accession>
<reference evidence="2" key="1">
    <citation type="journal article" date="2023" name="Science">
        <title>Genome structures resolve the early diversification of teleost fishes.</title>
        <authorList>
            <person name="Parey E."/>
            <person name="Louis A."/>
            <person name="Montfort J."/>
            <person name="Bouchez O."/>
            <person name="Roques C."/>
            <person name="Iampietro C."/>
            <person name="Lluch J."/>
            <person name="Castinel A."/>
            <person name="Donnadieu C."/>
            <person name="Desvignes T."/>
            <person name="Floi Bucao C."/>
            <person name="Jouanno E."/>
            <person name="Wen M."/>
            <person name="Mejri S."/>
            <person name="Dirks R."/>
            <person name="Jansen H."/>
            <person name="Henkel C."/>
            <person name="Chen W.J."/>
            <person name="Zahm M."/>
            <person name="Cabau C."/>
            <person name="Klopp C."/>
            <person name="Thompson A.W."/>
            <person name="Robinson-Rechavi M."/>
            <person name="Braasch I."/>
            <person name="Lecointre G."/>
            <person name="Bobe J."/>
            <person name="Postlethwait J.H."/>
            <person name="Berthelot C."/>
            <person name="Roest Crollius H."/>
            <person name="Guiguen Y."/>
        </authorList>
    </citation>
    <scope>NUCLEOTIDE SEQUENCE</scope>
    <source>
        <strain evidence="2">NC1722</strain>
    </source>
</reference>